<name>A0ABT4CIW9_9ACTN</name>
<evidence type="ECO:0000313" key="4">
    <source>
        <dbReference type="Proteomes" id="UP001074726"/>
    </source>
</evidence>
<keyword evidence="1" id="KW-0812">Transmembrane</keyword>
<keyword evidence="1" id="KW-1133">Transmembrane helix</keyword>
<accession>A0ABT4CIW9</accession>
<dbReference type="RefSeq" id="WP_268113983.1">
    <property type="nucleotide sequence ID" value="NZ_JAPPUX010000010.1"/>
</dbReference>
<evidence type="ECO:0000256" key="1">
    <source>
        <dbReference type="SAM" id="Phobius"/>
    </source>
</evidence>
<organism evidence="3 4">
    <name type="scientific">Nocardioides pini</name>
    <dbReference type="NCBI Taxonomy" id="2975053"/>
    <lineage>
        <taxon>Bacteria</taxon>
        <taxon>Bacillati</taxon>
        <taxon>Actinomycetota</taxon>
        <taxon>Actinomycetes</taxon>
        <taxon>Propionibacteriales</taxon>
        <taxon>Nocardioidaceae</taxon>
        <taxon>Nocardioides</taxon>
    </lineage>
</organism>
<sequence>MPAASERPAGASGGPAAPALPHTWRPMGVRFAVVGFGLMLLVVCAAAWFGFDDETRAKFNILQRLTLLVMGAGFAVIGWALGRARVTAEQAALVVVNGFRTRRLEWEQVLAVHLPAGAPWATLDLADGTTISAMAFQGSDGRMARDGVRQLRALIDRPGSVGPDRP</sequence>
<proteinExistence type="predicted"/>
<dbReference type="InterPro" id="IPR019692">
    <property type="entry name" value="CFP-6_PH"/>
</dbReference>
<keyword evidence="1" id="KW-0472">Membrane</keyword>
<reference evidence="3" key="1">
    <citation type="submission" date="2022-08" db="EMBL/GenBank/DDBJ databases">
        <title>Genome sequencing of Nocardioides sp. STR2.</title>
        <authorList>
            <person name="So Y."/>
        </authorList>
    </citation>
    <scope>NUCLEOTIDE SEQUENCE</scope>
    <source>
        <strain evidence="3">STR2</strain>
    </source>
</reference>
<feature type="transmembrane region" description="Helical" evidence="1">
    <location>
        <begin position="61"/>
        <end position="81"/>
    </location>
</feature>
<feature type="transmembrane region" description="Helical" evidence="1">
    <location>
        <begin position="31"/>
        <end position="49"/>
    </location>
</feature>
<evidence type="ECO:0000259" key="2">
    <source>
        <dbReference type="Pfam" id="PF10756"/>
    </source>
</evidence>
<dbReference type="Pfam" id="PF10756">
    <property type="entry name" value="bPH_6"/>
    <property type="match status" value="1"/>
</dbReference>
<keyword evidence="4" id="KW-1185">Reference proteome</keyword>
<gene>
    <name evidence="3" type="ORF">NYO98_21650</name>
</gene>
<dbReference type="EMBL" id="JAPPUX010000010">
    <property type="protein sequence ID" value="MCY4728895.1"/>
    <property type="molecule type" value="Genomic_DNA"/>
</dbReference>
<dbReference type="Proteomes" id="UP001074726">
    <property type="component" value="Unassembled WGS sequence"/>
</dbReference>
<evidence type="ECO:0000313" key="3">
    <source>
        <dbReference type="EMBL" id="MCY4728895.1"/>
    </source>
</evidence>
<feature type="domain" description="Low molecular weight protein antigen 6 PH" evidence="2">
    <location>
        <begin position="83"/>
        <end position="152"/>
    </location>
</feature>
<protein>
    <submittedName>
        <fullName evidence="3">PH domain-containing protein</fullName>
    </submittedName>
</protein>
<comment type="caution">
    <text evidence="3">The sequence shown here is derived from an EMBL/GenBank/DDBJ whole genome shotgun (WGS) entry which is preliminary data.</text>
</comment>